<evidence type="ECO:0000256" key="3">
    <source>
        <dbReference type="ARBA" id="ARBA00023082"/>
    </source>
</evidence>
<evidence type="ECO:0000256" key="6">
    <source>
        <dbReference type="RuleBase" id="RU000716"/>
    </source>
</evidence>
<keyword evidence="3 6" id="KW-0731">Sigma factor</keyword>
<dbReference type="InterPro" id="IPR007627">
    <property type="entry name" value="RNA_pol_sigma70_r2"/>
</dbReference>
<evidence type="ECO:0000256" key="2">
    <source>
        <dbReference type="ARBA" id="ARBA00023015"/>
    </source>
</evidence>
<dbReference type="Pfam" id="PF08281">
    <property type="entry name" value="Sigma70_r4_2"/>
    <property type="match status" value="1"/>
</dbReference>
<dbReference type="GO" id="GO:0003677">
    <property type="term" value="F:DNA binding"/>
    <property type="evidence" value="ECO:0007669"/>
    <property type="project" value="UniProtKB-KW"/>
</dbReference>
<dbReference type="NCBIfam" id="TIGR02937">
    <property type="entry name" value="sigma70-ECF"/>
    <property type="match status" value="1"/>
</dbReference>
<name>A0A7W6JDJ6_9CAUL</name>
<dbReference type="EMBL" id="JACIDM010000002">
    <property type="protein sequence ID" value="MBB4083152.1"/>
    <property type="molecule type" value="Genomic_DNA"/>
</dbReference>
<dbReference type="AlphaFoldDB" id="A0A7W6JDJ6"/>
<evidence type="ECO:0000256" key="5">
    <source>
        <dbReference type="ARBA" id="ARBA00023163"/>
    </source>
</evidence>
<gene>
    <name evidence="9" type="ORF">GGR12_002018</name>
</gene>
<dbReference type="InterPro" id="IPR036388">
    <property type="entry name" value="WH-like_DNA-bd_sf"/>
</dbReference>
<keyword evidence="10" id="KW-1185">Reference proteome</keyword>
<dbReference type="Gene3D" id="1.10.1740.10">
    <property type="match status" value="1"/>
</dbReference>
<dbReference type="InterPro" id="IPR013249">
    <property type="entry name" value="RNA_pol_sigma70_r4_t2"/>
</dbReference>
<dbReference type="PANTHER" id="PTHR43133">
    <property type="entry name" value="RNA POLYMERASE ECF-TYPE SIGMA FACTO"/>
    <property type="match status" value="1"/>
</dbReference>
<keyword evidence="5 6" id="KW-0804">Transcription</keyword>
<evidence type="ECO:0000259" key="8">
    <source>
        <dbReference type="Pfam" id="PF08281"/>
    </source>
</evidence>
<dbReference type="SUPFAM" id="SSF88659">
    <property type="entry name" value="Sigma3 and sigma4 domains of RNA polymerase sigma factors"/>
    <property type="match status" value="1"/>
</dbReference>
<dbReference type="InterPro" id="IPR013325">
    <property type="entry name" value="RNA_pol_sigma_r2"/>
</dbReference>
<dbReference type="Pfam" id="PF04542">
    <property type="entry name" value="Sigma70_r2"/>
    <property type="match status" value="1"/>
</dbReference>
<organism evidence="9 10">
    <name type="scientific">Brevundimonas lenta</name>
    <dbReference type="NCBI Taxonomy" id="424796"/>
    <lineage>
        <taxon>Bacteria</taxon>
        <taxon>Pseudomonadati</taxon>
        <taxon>Pseudomonadota</taxon>
        <taxon>Alphaproteobacteria</taxon>
        <taxon>Caulobacterales</taxon>
        <taxon>Caulobacteraceae</taxon>
        <taxon>Brevundimonas</taxon>
    </lineage>
</organism>
<dbReference type="InterPro" id="IPR000838">
    <property type="entry name" value="RNA_pol_sigma70_ECF_CS"/>
</dbReference>
<evidence type="ECO:0000259" key="7">
    <source>
        <dbReference type="Pfam" id="PF04542"/>
    </source>
</evidence>
<dbReference type="InterPro" id="IPR013324">
    <property type="entry name" value="RNA_pol_sigma_r3/r4-like"/>
</dbReference>
<evidence type="ECO:0000256" key="4">
    <source>
        <dbReference type="ARBA" id="ARBA00023125"/>
    </source>
</evidence>
<dbReference type="SUPFAM" id="SSF88946">
    <property type="entry name" value="Sigma2 domain of RNA polymerase sigma factors"/>
    <property type="match status" value="1"/>
</dbReference>
<keyword evidence="4 6" id="KW-0238">DNA-binding</keyword>
<dbReference type="Proteomes" id="UP000529946">
    <property type="component" value="Unassembled WGS sequence"/>
</dbReference>
<dbReference type="GO" id="GO:0006352">
    <property type="term" value="P:DNA-templated transcription initiation"/>
    <property type="evidence" value="ECO:0007669"/>
    <property type="project" value="InterPro"/>
</dbReference>
<sequence length="179" mass="18888">MGGLQTDAELVSRALAGSDAAFSRLVERHQAAVRAFLRRLLGGGWAEADDLAQEAFLAAWASLRTLKDPAGVRAWLCGIAWRKAQDRIRSSRRGAARDAAWLETVETPAGISPVEKLALAAAMAELPPDVRACVALCLADGWSHGEASLALDLPLGTVKSHVARGRARLLKALGGSDDA</sequence>
<reference evidence="9 10" key="1">
    <citation type="submission" date="2020-08" db="EMBL/GenBank/DDBJ databases">
        <title>Genomic Encyclopedia of Type Strains, Phase IV (KMG-IV): sequencing the most valuable type-strain genomes for metagenomic binning, comparative biology and taxonomic classification.</title>
        <authorList>
            <person name="Goeker M."/>
        </authorList>
    </citation>
    <scope>NUCLEOTIDE SEQUENCE [LARGE SCALE GENOMIC DNA]</scope>
    <source>
        <strain evidence="9 10">DSM 23960</strain>
    </source>
</reference>
<comment type="caution">
    <text evidence="9">The sequence shown here is derived from an EMBL/GenBank/DDBJ whole genome shotgun (WGS) entry which is preliminary data.</text>
</comment>
<feature type="domain" description="RNA polymerase sigma-70 region 2" evidence="7">
    <location>
        <begin position="25"/>
        <end position="93"/>
    </location>
</feature>
<dbReference type="PANTHER" id="PTHR43133:SF25">
    <property type="entry name" value="RNA POLYMERASE SIGMA FACTOR RFAY-RELATED"/>
    <property type="match status" value="1"/>
</dbReference>
<accession>A0A7W6JDJ6</accession>
<dbReference type="GO" id="GO:0016987">
    <property type="term" value="F:sigma factor activity"/>
    <property type="evidence" value="ECO:0007669"/>
    <property type="project" value="UniProtKB-KW"/>
</dbReference>
<evidence type="ECO:0000313" key="9">
    <source>
        <dbReference type="EMBL" id="MBB4083152.1"/>
    </source>
</evidence>
<protein>
    <recommendedName>
        <fullName evidence="6">RNA polymerase sigma factor</fullName>
    </recommendedName>
</protein>
<dbReference type="Gene3D" id="1.10.10.10">
    <property type="entry name" value="Winged helix-like DNA-binding domain superfamily/Winged helix DNA-binding domain"/>
    <property type="match status" value="1"/>
</dbReference>
<keyword evidence="2 6" id="KW-0805">Transcription regulation</keyword>
<feature type="domain" description="RNA polymerase sigma factor 70 region 4 type 2" evidence="8">
    <location>
        <begin position="117"/>
        <end position="169"/>
    </location>
</feature>
<proteinExistence type="inferred from homology"/>
<evidence type="ECO:0000313" key="10">
    <source>
        <dbReference type="Proteomes" id="UP000529946"/>
    </source>
</evidence>
<evidence type="ECO:0000256" key="1">
    <source>
        <dbReference type="ARBA" id="ARBA00010641"/>
    </source>
</evidence>
<dbReference type="RefSeq" id="WP_183204282.1">
    <property type="nucleotide sequence ID" value="NZ_BAAAER010000001.1"/>
</dbReference>
<comment type="similarity">
    <text evidence="1 6">Belongs to the sigma-70 factor family. ECF subfamily.</text>
</comment>
<dbReference type="PROSITE" id="PS01063">
    <property type="entry name" value="SIGMA70_ECF"/>
    <property type="match status" value="1"/>
</dbReference>
<dbReference type="InterPro" id="IPR014284">
    <property type="entry name" value="RNA_pol_sigma-70_dom"/>
</dbReference>
<dbReference type="InterPro" id="IPR039425">
    <property type="entry name" value="RNA_pol_sigma-70-like"/>
</dbReference>